<protein>
    <submittedName>
        <fullName evidence="2">Uncharacterized protein</fullName>
    </submittedName>
</protein>
<feature type="region of interest" description="Disordered" evidence="1">
    <location>
        <begin position="34"/>
        <end position="90"/>
    </location>
</feature>
<sequence>MEGGVLVRMRCWWDSQLKTGSYAARLQRTSWTRPLRTTAAAPEDRPGDRCTGRLLTGDRFPGDNLLPENRGRGRGGGERPIHKSASSPVSLSLSISDISSLISAPLGGEKHGDTRDVAA</sequence>
<evidence type="ECO:0000313" key="3">
    <source>
        <dbReference type="Proteomes" id="UP001352852"/>
    </source>
</evidence>
<dbReference type="EMBL" id="JAHUTJ010025122">
    <property type="protein sequence ID" value="MED6273672.1"/>
    <property type="molecule type" value="Genomic_DNA"/>
</dbReference>
<name>A0ABU7DEW9_9TELE</name>
<comment type="caution">
    <text evidence="2">The sequence shown here is derived from an EMBL/GenBank/DDBJ whole genome shotgun (WGS) entry which is preliminary data.</text>
</comment>
<feature type="compositionally biased region" description="Basic and acidic residues" evidence="1">
    <location>
        <begin position="42"/>
        <end position="51"/>
    </location>
</feature>
<proteinExistence type="predicted"/>
<evidence type="ECO:0000256" key="1">
    <source>
        <dbReference type="SAM" id="MobiDB-lite"/>
    </source>
</evidence>
<dbReference type="Proteomes" id="UP001352852">
    <property type="component" value="Unassembled WGS sequence"/>
</dbReference>
<accession>A0ABU7DEW9</accession>
<keyword evidence="3" id="KW-1185">Reference proteome</keyword>
<organism evidence="2 3">
    <name type="scientific">Characodon lateralis</name>
    <dbReference type="NCBI Taxonomy" id="208331"/>
    <lineage>
        <taxon>Eukaryota</taxon>
        <taxon>Metazoa</taxon>
        <taxon>Chordata</taxon>
        <taxon>Craniata</taxon>
        <taxon>Vertebrata</taxon>
        <taxon>Euteleostomi</taxon>
        <taxon>Actinopterygii</taxon>
        <taxon>Neopterygii</taxon>
        <taxon>Teleostei</taxon>
        <taxon>Neoteleostei</taxon>
        <taxon>Acanthomorphata</taxon>
        <taxon>Ovalentaria</taxon>
        <taxon>Atherinomorphae</taxon>
        <taxon>Cyprinodontiformes</taxon>
        <taxon>Goodeidae</taxon>
        <taxon>Characodon</taxon>
    </lineage>
</organism>
<reference evidence="2 3" key="1">
    <citation type="submission" date="2021-06" db="EMBL/GenBank/DDBJ databases">
        <authorList>
            <person name="Palmer J.M."/>
        </authorList>
    </citation>
    <scope>NUCLEOTIDE SEQUENCE [LARGE SCALE GENOMIC DNA]</scope>
    <source>
        <strain evidence="2 3">CL_MEX2019</strain>
        <tissue evidence="2">Muscle</tissue>
    </source>
</reference>
<gene>
    <name evidence="2" type="ORF">CHARACLAT_008907</name>
</gene>
<evidence type="ECO:0000313" key="2">
    <source>
        <dbReference type="EMBL" id="MED6273672.1"/>
    </source>
</evidence>
<feature type="compositionally biased region" description="Basic and acidic residues" evidence="1">
    <location>
        <begin position="69"/>
        <end position="81"/>
    </location>
</feature>